<reference evidence="6 7" key="1">
    <citation type="journal article" date="2018" name="Mol. Genet. Genomics">
        <title>The red deer Cervus elaphus genome CerEla1.0: sequencing, annotating, genes, and chromosomes.</title>
        <authorList>
            <person name="Bana N.A."/>
            <person name="Nyiri A."/>
            <person name="Nagy J."/>
            <person name="Frank K."/>
            <person name="Nagy T."/>
            <person name="Steger V."/>
            <person name="Schiller M."/>
            <person name="Lakatos P."/>
            <person name="Sugar L."/>
            <person name="Horn P."/>
            <person name="Barta E."/>
            <person name="Orosz L."/>
        </authorList>
    </citation>
    <scope>NUCLEOTIDE SEQUENCE [LARGE SCALE GENOMIC DNA]</scope>
    <source>
        <strain evidence="6">Hungarian</strain>
    </source>
</reference>
<dbReference type="InterPro" id="IPR020578">
    <property type="entry name" value="Aminotrans_V_PyrdxlP_BS"/>
</dbReference>
<dbReference type="OrthoDB" id="7403325at2759"/>
<gene>
    <name evidence="6" type="ORF">Celaphus_00002838</name>
</gene>
<keyword evidence="2" id="KW-0663">Pyridoxal phosphate</keyword>
<sequence length="240" mass="25976">MASHSLLVAPPAALSKPLSIPSRLLLGPGPSNLTPRVMAAGALQTLGHMHQEVYQIMDEIKQGIQYVFQTRNALTLAISGSGHCALEAALFNLLEPGDSFLVGVSGIWGQRAQDIAERIGARVYPMIKVPGGHFTLQEVEELDGGSQDPRRLLDGQRLGRAAPMTPQWARPLSVHPSPAGIDVLYSGSQKVLNAPPGTSLISFSDKAKSKIYARKTKPVSFYLDIKWLANFWGCDDKPRT</sequence>
<dbReference type="GO" id="GO:0019265">
    <property type="term" value="P:glycine biosynthetic process, by transamination of glyoxylate"/>
    <property type="evidence" value="ECO:0007669"/>
    <property type="project" value="TreeGrafter"/>
</dbReference>
<evidence type="ECO:0000313" key="7">
    <source>
        <dbReference type="Proteomes" id="UP000242450"/>
    </source>
</evidence>
<dbReference type="GO" id="GO:0004760">
    <property type="term" value="F:L-serine-pyruvate transaminase activity"/>
    <property type="evidence" value="ECO:0007669"/>
    <property type="project" value="TreeGrafter"/>
</dbReference>
<comment type="cofactor">
    <cofactor evidence="1 4">
        <name>pyridoxal 5'-phosphate</name>
        <dbReference type="ChEBI" id="CHEBI:597326"/>
    </cofactor>
</comment>
<protein>
    <submittedName>
        <fullName evidence="6">AGXT</fullName>
    </submittedName>
</protein>
<evidence type="ECO:0000256" key="1">
    <source>
        <dbReference type="ARBA" id="ARBA00001933"/>
    </source>
</evidence>
<dbReference type="PANTHER" id="PTHR21152:SF40">
    <property type="entry name" value="ALANINE--GLYOXYLATE AMINOTRANSFERASE"/>
    <property type="match status" value="1"/>
</dbReference>
<dbReference type="SUPFAM" id="SSF53383">
    <property type="entry name" value="PLP-dependent transferases"/>
    <property type="match status" value="1"/>
</dbReference>
<dbReference type="InterPro" id="IPR000192">
    <property type="entry name" value="Aminotrans_V_dom"/>
</dbReference>
<dbReference type="PROSITE" id="PS00595">
    <property type="entry name" value="AA_TRANSFER_CLASS_5"/>
    <property type="match status" value="1"/>
</dbReference>
<dbReference type="AlphaFoldDB" id="A0A212CEZ9"/>
<evidence type="ECO:0000256" key="4">
    <source>
        <dbReference type="RuleBase" id="RU004504"/>
    </source>
</evidence>
<dbReference type="GO" id="GO:0005777">
    <property type="term" value="C:peroxisome"/>
    <property type="evidence" value="ECO:0007669"/>
    <property type="project" value="TreeGrafter"/>
</dbReference>
<dbReference type="InterPro" id="IPR015421">
    <property type="entry name" value="PyrdxlP-dep_Trfase_major"/>
</dbReference>
<organism evidence="6 7">
    <name type="scientific">Cervus elaphus hippelaphus</name>
    <name type="common">European red deer</name>
    <dbReference type="NCBI Taxonomy" id="46360"/>
    <lineage>
        <taxon>Eukaryota</taxon>
        <taxon>Metazoa</taxon>
        <taxon>Chordata</taxon>
        <taxon>Craniata</taxon>
        <taxon>Vertebrata</taxon>
        <taxon>Euteleostomi</taxon>
        <taxon>Mammalia</taxon>
        <taxon>Eutheria</taxon>
        <taxon>Laurasiatheria</taxon>
        <taxon>Artiodactyla</taxon>
        <taxon>Ruminantia</taxon>
        <taxon>Pecora</taxon>
        <taxon>Cervidae</taxon>
        <taxon>Cervinae</taxon>
        <taxon>Cervus</taxon>
    </lineage>
</organism>
<evidence type="ECO:0000256" key="3">
    <source>
        <dbReference type="RuleBase" id="RU004075"/>
    </source>
</evidence>
<comment type="caution">
    <text evidence="6">The sequence shown here is derived from an EMBL/GenBank/DDBJ whole genome shotgun (WGS) entry which is preliminary data.</text>
</comment>
<feature type="domain" description="Aminotransferase class V" evidence="5">
    <location>
        <begin position="43"/>
        <end position="141"/>
    </location>
</feature>
<dbReference type="Gene3D" id="3.40.640.10">
    <property type="entry name" value="Type I PLP-dependent aspartate aminotransferase-like (Major domain)"/>
    <property type="match status" value="2"/>
</dbReference>
<evidence type="ECO:0000256" key="2">
    <source>
        <dbReference type="ARBA" id="ARBA00022898"/>
    </source>
</evidence>
<dbReference type="InterPro" id="IPR015422">
    <property type="entry name" value="PyrdxlP-dep_Trfase_small"/>
</dbReference>
<dbReference type="Pfam" id="PF00266">
    <property type="entry name" value="Aminotran_5"/>
    <property type="match status" value="1"/>
</dbReference>
<evidence type="ECO:0000259" key="5">
    <source>
        <dbReference type="Pfam" id="PF00266"/>
    </source>
</evidence>
<name>A0A212CEZ9_CEREH</name>
<dbReference type="Proteomes" id="UP000242450">
    <property type="component" value="Chromosome 20"/>
</dbReference>
<accession>A0A212CEZ9</accession>
<dbReference type="EMBL" id="MKHE01000020">
    <property type="protein sequence ID" value="OWK04583.1"/>
    <property type="molecule type" value="Genomic_DNA"/>
</dbReference>
<keyword evidence="7" id="KW-1185">Reference proteome</keyword>
<comment type="similarity">
    <text evidence="3">Belongs to the class-V pyridoxal-phosphate-dependent aminotransferase family.</text>
</comment>
<dbReference type="InterPro" id="IPR015424">
    <property type="entry name" value="PyrdxlP-dep_Trfase"/>
</dbReference>
<proteinExistence type="inferred from homology"/>
<dbReference type="Gene3D" id="3.90.1150.10">
    <property type="entry name" value="Aspartate Aminotransferase, domain 1"/>
    <property type="match status" value="1"/>
</dbReference>
<dbReference type="GO" id="GO:0008453">
    <property type="term" value="F:alanine-glyoxylate transaminase activity"/>
    <property type="evidence" value="ECO:0007669"/>
    <property type="project" value="TreeGrafter"/>
</dbReference>
<evidence type="ECO:0000313" key="6">
    <source>
        <dbReference type="EMBL" id="OWK04583.1"/>
    </source>
</evidence>
<dbReference type="PANTHER" id="PTHR21152">
    <property type="entry name" value="AMINOTRANSFERASE CLASS V"/>
    <property type="match status" value="1"/>
</dbReference>